<name>A0A1R4HFL0_9GAMM</name>
<keyword evidence="2" id="KW-1185">Reference proteome</keyword>
<dbReference type="OrthoDB" id="9768471at2"/>
<proteinExistence type="predicted"/>
<evidence type="ECO:0000313" key="2">
    <source>
        <dbReference type="Proteomes" id="UP000195442"/>
    </source>
</evidence>
<gene>
    <name evidence="1" type="ORF">CRENPOLYSF2_450014</name>
</gene>
<dbReference type="RefSeq" id="WP_087148030.1">
    <property type="nucleotide sequence ID" value="NZ_FUKJ01000390.1"/>
</dbReference>
<accession>A0A1R4HFL0</accession>
<dbReference type="EMBL" id="FUKJ01000390">
    <property type="protein sequence ID" value="SJM95024.1"/>
    <property type="molecule type" value="Genomic_DNA"/>
</dbReference>
<organism evidence="1 2">
    <name type="scientific">Crenothrix polyspora</name>
    <dbReference type="NCBI Taxonomy" id="360316"/>
    <lineage>
        <taxon>Bacteria</taxon>
        <taxon>Pseudomonadati</taxon>
        <taxon>Pseudomonadota</taxon>
        <taxon>Gammaproteobacteria</taxon>
        <taxon>Methylococcales</taxon>
        <taxon>Crenotrichaceae</taxon>
        <taxon>Crenothrix</taxon>
    </lineage>
</organism>
<dbReference type="Proteomes" id="UP000195442">
    <property type="component" value="Unassembled WGS sequence"/>
</dbReference>
<protein>
    <submittedName>
        <fullName evidence="1">Uncharacterized protein</fullName>
    </submittedName>
</protein>
<sequence length="348" mass="39910">MENHRHTNHLNALMPSFSLKTAFFIGITLVSFKTSADWSANVNNSVHYTDDVALFSVTRRLSLKDDPTQPVVDRPNQGGDFVYEPKAELEWSGNNALGEIQVSLDAGGYVFVDQSAYTHGLYELQMAQTFATDTKISLDYNFVPELFLGKNVLRRENRAESEHDELLSNHFWSIHLDQPLTNNITVRLLGRYGLRRYNAPFQHRDTQFWTLGPHLKWAIRPGIELLLGYHYEPGVADHQKAIHVDDDISYVNHYASVELKLQVLERLSAIFIFDYEKNIFTSQYVNDEHRGASENLFPGEIELLYELDKSATVKLGWQHGSRKLTSETQSVNNNNIWLGVDYAFKPPF</sequence>
<reference evidence="2" key="1">
    <citation type="submission" date="2017-02" db="EMBL/GenBank/DDBJ databases">
        <authorList>
            <person name="Daims H."/>
        </authorList>
    </citation>
    <scope>NUCLEOTIDE SEQUENCE [LARGE SCALE GENOMIC DNA]</scope>
</reference>
<dbReference type="AlphaFoldDB" id="A0A1R4HFL0"/>
<evidence type="ECO:0000313" key="1">
    <source>
        <dbReference type="EMBL" id="SJM95024.1"/>
    </source>
</evidence>